<dbReference type="PANTHER" id="PTHR11941:SF54">
    <property type="entry name" value="ENOYL-COA HYDRATASE, MITOCHONDRIAL"/>
    <property type="match status" value="1"/>
</dbReference>
<dbReference type="SUPFAM" id="SSF52096">
    <property type="entry name" value="ClpP/crotonase"/>
    <property type="match status" value="1"/>
</dbReference>
<accession>A0A937W2J0</accession>
<proteinExistence type="inferred from homology"/>
<dbReference type="Pfam" id="PF00378">
    <property type="entry name" value="ECH_1"/>
    <property type="match status" value="1"/>
</dbReference>
<dbReference type="AlphaFoldDB" id="A0A937W2J0"/>
<dbReference type="InterPro" id="IPR001753">
    <property type="entry name" value="Enoyl-CoA_hydra/iso"/>
</dbReference>
<dbReference type="PANTHER" id="PTHR11941">
    <property type="entry name" value="ENOYL-COA HYDRATASE-RELATED"/>
    <property type="match status" value="1"/>
</dbReference>
<sequence>MAYEFATYEKQGRLAIVTLNRPERLNALHPPAHFELHEIWNEFERDPEVWIGVLTGAGDKAFSAGNDLKYTAEHGRSPVRSAESGFGGIVNRTGCWKPIIAAVNGYALGGGFEMAMACDIIIAAEHARLGLPEIRVGLMAGAGGVHRLPRMIPQKIAMGYMLTGR</sequence>
<dbReference type="EMBL" id="VGLS01000238">
    <property type="protein sequence ID" value="MBM3223991.1"/>
    <property type="molecule type" value="Genomic_DNA"/>
</dbReference>
<dbReference type="GO" id="GO:0004300">
    <property type="term" value="F:enoyl-CoA hydratase activity"/>
    <property type="evidence" value="ECO:0007669"/>
    <property type="project" value="UniProtKB-EC"/>
</dbReference>
<dbReference type="Proteomes" id="UP000712673">
    <property type="component" value="Unassembled WGS sequence"/>
</dbReference>
<comment type="caution">
    <text evidence="3">The sequence shown here is derived from an EMBL/GenBank/DDBJ whole genome shotgun (WGS) entry which is preliminary data.</text>
</comment>
<dbReference type="PROSITE" id="PS00166">
    <property type="entry name" value="ENOYL_COA_HYDRATASE"/>
    <property type="match status" value="1"/>
</dbReference>
<dbReference type="InterPro" id="IPR029045">
    <property type="entry name" value="ClpP/crotonase-like_dom_sf"/>
</dbReference>
<dbReference type="CDD" id="cd06558">
    <property type="entry name" value="crotonase-like"/>
    <property type="match status" value="1"/>
</dbReference>
<evidence type="ECO:0000256" key="2">
    <source>
        <dbReference type="RuleBase" id="RU003707"/>
    </source>
</evidence>
<evidence type="ECO:0000313" key="4">
    <source>
        <dbReference type="Proteomes" id="UP000712673"/>
    </source>
</evidence>
<evidence type="ECO:0000256" key="1">
    <source>
        <dbReference type="ARBA" id="ARBA00005254"/>
    </source>
</evidence>
<dbReference type="InterPro" id="IPR018376">
    <property type="entry name" value="Enoyl-CoA_hyd/isom_CS"/>
</dbReference>
<name>A0A937W2J0_UNCTE</name>
<keyword evidence="3" id="KW-0456">Lyase</keyword>
<comment type="similarity">
    <text evidence="1 2">Belongs to the enoyl-CoA hydratase/isomerase family.</text>
</comment>
<reference evidence="3" key="1">
    <citation type="submission" date="2019-03" db="EMBL/GenBank/DDBJ databases">
        <title>Lake Tanganyika Metagenome-Assembled Genomes (MAGs).</title>
        <authorList>
            <person name="Tran P."/>
        </authorList>
    </citation>
    <scope>NUCLEOTIDE SEQUENCE</scope>
    <source>
        <strain evidence="3">K_DeepCast_65m_m2_066</strain>
    </source>
</reference>
<dbReference type="Gene3D" id="3.90.226.10">
    <property type="entry name" value="2-enoyl-CoA Hydratase, Chain A, domain 1"/>
    <property type="match status" value="1"/>
</dbReference>
<protein>
    <submittedName>
        <fullName evidence="3">Enoyl-CoA hydratase</fullName>
        <ecNumber evidence="3">4.2.1.17</ecNumber>
    </submittedName>
</protein>
<dbReference type="GO" id="GO:0006635">
    <property type="term" value="P:fatty acid beta-oxidation"/>
    <property type="evidence" value="ECO:0007669"/>
    <property type="project" value="TreeGrafter"/>
</dbReference>
<dbReference type="EC" id="4.2.1.17" evidence="3"/>
<gene>
    <name evidence="3" type="ORF">FJZ47_09345</name>
</gene>
<evidence type="ECO:0000313" key="3">
    <source>
        <dbReference type="EMBL" id="MBM3223991.1"/>
    </source>
</evidence>
<organism evidence="3 4">
    <name type="scientific">Tectimicrobiota bacterium</name>
    <dbReference type="NCBI Taxonomy" id="2528274"/>
    <lineage>
        <taxon>Bacteria</taxon>
        <taxon>Pseudomonadati</taxon>
        <taxon>Nitrospinota/Tectimicrobiota group</taxon>
        <taxon>Candidatus Tectimicrobiota</taxon>
    </lineage>
</organism>
<feature type="non-terminal residue" evidence="3">
    <location>
        <position position="165"/>
    </location>
</feature>